<dbReference type="Proteomes" id="UP001174694">
    <property type="component" value="Unassembled WGS sequence"/>
</dbReference>
<dbReference type="InterPro" id="IPR020904">
    <property type="entry name" value="Sc_DH/Rdtase_CS"/>
</dbReference>
<dbReference type="Gene3D" id="3.40.50.720">
    <property type="entry name" value="NAD(P)-binding Rossmann-like Domain"/>
    <property type="match status" value="1"/>
</dbReference>
<dbReference type="EMBL" id="JANBVO010000011">
    <property type="protein sequence ID" value="KAJ9149089.1"/>
    <property type="molecule type" value="Genomic_DNA"/>
</dbReference>
<name>A0AA38VFQ3_9PEZI</name>
<keyword evidence="7" id="KW-1185">Reference proteome</keyword>
<sequence length="250" mass="26390">MSLLGKVFVVTGGASGIGLATVRKLLQSSATVHSIDKSDRVLTEDSQGGTLWSYPSVDVSSRASVTQTFKQIGKRNPKLDGLVNCAGIVKQHPSSVDSDDAFKQVWNVNLSGTWNATTDFIRIVEAGKAASSKEAADVSIVNVGSMASFRGIPGIPGYVASKHAVLGLTRAWAQEWGPLGVRVNLVGPGMVKTPMTEGDGNRDVEEVSTFPTVLKPFAEPEEIADIILFLLGDSSSYITGQAIQANGGWL</sequence>
<proteinExistence type="inferred from homology"/>
<protein>
    <recommendedName>
        <fullName evidence="5">Ketoreductase domain-containing protein</fullName>
    </recommendedName>
</protein>
<feature type="domain" description="Ketoreductase" evidence="5">
    <location>
        <begin position="6"/>
        <end position="189"/>
    </location>
</feature>
<dbReference type="FunFam" id="3.40.50.720:FF:000084">
    <property type="entry name" value="Short-chain dehydrogenase reductase"/>
    <property type="match status" value="1"/>
</dbReference>
<comment type="similarity">
    <text evidence="1">Belongs to the short-chain dehydrogenases/reductases (SDR) family.</text>
</comment>
<dbReference type="Pfam" id="PF13561">
    <property type="entry name" value="adh_short_C2"/>
    <property type="match status" value="1"/>
</dbReference>
<dbReference type="PRINTS" id="PR00080">
    <property type="entry name" value="SDRFAMILY"/>
</dbReference>
<dbReference type="PRINTS" id="PR00081">
    <property type="entry name" value="GDHRDH"/>
</dbReference>
<evidence type="ECO:0000259" key="5">
    <source>
        <dbReference type="SMART" id="SM00822"/>
    </source>
</evidence>
<dbReference type="PROSITE" id="PS00061">
    <property type="entry name" value="ADH_SHORT"/>
    <property type="match status" value="1"/>
</dbReference>
<evidence type="ECO:0000256" key="2">
    <source>
        <dbReference type="ARBA" id="ARBA00022857"/>
    </source>
</evidence>
<dbReference type="InterPro" id="IPR002347">
    <property type="entry name" value="SDR_fam"/>
</dbReference>
<comment type="caution">
    <text evidence="6">The sequence shown here is derived from an EMBL/GenBank/DDBJ whole genome shotgun (WGS) entry which is preliminary data.</text>
</comment>
<evidence type="ECO:0000313" key="7">
    <source>
        <dbReference type="Proteomes" id="UP001174694"/>
    </source>
</evidence>
<dbReference type="PANTHER" id="PTHR24321">
    <property type="entry name" value="DEHYDROGENASES, SHORT CHAIN"/>
    <property type="match status" value="1"/>
</dbReference>
<keyword evidence="4" id="KW-0520">NAD</keyword>
<evidence type="ECO:0000256" key="1">
    <source>
        <dbReference type="ARBA" id="ARBA00006484"/>
    </source>
</evidence>
<dbReference type="InterPro" id="IPR036291">
    <property type="entry name" value="NAD(P)-bd_dom_sf"/>
</dbReference>
<accession>A0AA38VFQ3</accession>
<dbReference type="SUPFAM" id="SSF51735">
    <property type="entry name" value="NAD(P)-binding Rossmann-fold domains"/>
    <property type="match status" value="1"/>
</dbReference>
<keyword evidence="3" id="KW-0560">Oxidoreductase</keyword>
<dbReference type="GO" id="GO:0016491">
    <property type="term" value="F:oxidoreductase activity"/>
    <property type="evidence" value="ECO:0007669"/>
    <property type="project" value="UniProtKB-KW"/>
</dbReference>
<dbReference type="AlphaFoldDB" id="A0AA38VFQ3"/>
<evidence type="ECO:0000256" key="3">
    <source>
        <dbReference type="ARBA" id="ARBA00023002"/>
    </source>
</evidence>
<reference evidence="6" key="1">
    <citation type="submission" date="2022-07" db="EMBL/GenBank/DDBJ databases">
        <title>Fungi with potential for degradation of polypropylene.</title>
        <authorList>
            <person name="Gostincar C."/>
        </authorList>
    </citation>
    <scope>NUCLEOTIDE SEQUENCE</scope>
    <source>
        <strain evidence="6">EXF-13308</strain>
    </source>
</reference>
<dbReference type="SMART" id="SM00822">
    <property type="entry name" value="PKS_KR"/>
    <property type="match status" value="1"/>
</dbReference>
<evidence type="ECO:0000313" key="6">
    <source>
        <dbReference type="EMBL" id="KAJ9149089.1"/>
    </source>
</evidence>
<dbReference type="InterPro" id="IPR057326">
    <property type="entry name" value="KR_dom"/>
</dbReference>
<evidence type="ECO:0000256" key="4">
    <source>
        <dbReference type="ARBA" id="ARBA00023027"/>
    </source>
</evidence>
<dbReference type="CDD" id="cd05233">
    <property type="entry name" value="SDR_c"/>
    <property type="match status" value="1"/>
</dbReference>
<keyword evidence="2" id="KW-0521">NADP</keyword>
<organism evidence="6 7">
    <name type="scientific">Pleurostoma richardsiae</name>
    <dbReference type="NCBI Taxonomy" id="41990"/>
    <lineage>
        <taxon>Eukaryota</taxon>
        <taxon>Fungi</taxon>
        <taxon>Dikarya</taxon>
        <taxon>Ascomycota</taxon>
        <taxon>Pezizomycotina</taxon>
        <taxon>Sordariomycetes</taxon>
        <taxon>Sordariomycetidae</taxon>
        <taxon>Calosphaeriales</taxon>
        <taxon>Pleurostomataceae</taxon>
        <taxon>Pleurostoma</taxon>
    </lineage>
</organism>
<dbReference type="PANTHER" id="PTHR24321:SF8">
    <property type="entry name" value="ESTRADIOL 17-BETA-DEHYDROGENASE 8-RELATED"/>
    <property type="match status" value="1"/>
</dbReference>
<gene>
    <name evidence="6" type="ORF">NKR23_g4643</name>
</gene>